<dbReference type="SUPFAM" id="SSF48264">
    <property type="entry name" value="Cytochrome P450"/>
    <property type="match status" value="1"/>
</dbReference>
<dbReference type="AlphaFoldDB" id="A0A1Y1ZFY4"/>
<keyword evidence="6" id="KW-0503">Monooxygenase</keyword>
<evidence type="ECO:0000313" key="8">
    <source>
        <dbReference type="EMBL" id="ORY09170.1"/>
    </source>
</evidence>
<feature type="transmembrane region" description="Helical" evidence="7">
    <location>
        <begin position="79"/>
        <end position="100"/>
    </location>
</feature>
<organism evidence="8 9">
    <name type="scientific">Clohesyomyces aquaticus</name>
    <dbReference type="NCBI Taxonomy" id="1231657"/>
    <lineage>
        <taxon>Eukaryota</taxon>
        <taxon>Fungi</taxon>
        <taxon>Dikarya</taxon>
        <taxon>Ascomycota</taxon>
        <taxon>Pezizomycotina</taxon>
        <taxon>Dothideomycetes</taxon>
        <taxon>Pleosporomycetidae</taxon>
        <taxon>Pleosporales</taxon>
        <taxon>Lindgomycetaceae</taxon>
        <taxon>Clohesyomyces</taxon>
    </lineage>
</organism>
<protein>
    <submittedName>
        <fullName evidence="8">Cytochrome P450</fullName>
    </submittedName>
</protein>
<evidence type="ECO:0000256" key="1">
    <source>
        <dbReference type="ARBA" id="ARBA00001971"/>
    </source>
</evidence>
<dbReference type="PANTHER" id="PTHR24305:SF187">
    <property type="entry name" value="P450, PUTATIVE (EUROFUNG)-RELATED"/>
    <property type="match status" value="1"/>
</dbReference>
<keyword evidence="9" id="KW-1185">Reference proteome</keyword>
<dbReference type="GO" id="GO:0004497">
    <property type="term" value="F:monooxygenase activity"/>
    <property type="evidence" value="ECO:0007669"/>
    <property type="project" value="UniProtKB-KW"/>
</dbReference>
<dbReference type="Proteomes" id="UP000193144">
    <property type="component" value="Unassembled WGS sequence"/>
</dbReference>
<dbReference type="EMBL" id="MCFA01000090">
    <property type="protein sequence ID" value="ORY09170.1"/>
    <property type="molecule type" value="Genomic_DNA"/>
</dbReference>
<keyword evidence="4" id="KW-0560">Oxidoreductase</keyword>
<dbReference type="Gene3D" id="1.10.630.10">
    <property type="entry name" value="Cytochrome P450"/>
    <property type="match status" value="2"/>
</dbReference>
<keyword evidence="7" id="KW-0812">Transmembrane</keyword>
<dbReference type="OrthoDB" id="6692864at2759"/>
<dbReference type="PANTHER" id="PTHR24305">
    <property type="entry name" value="CYTOCHROME P450"/>
    <property type="match status" value="1"/>
</dbReference>
<comment type="caution">
    <text evidence="8">The sequence shown here is derived from an EMBL/GenBank/DDBJ whole genome shotgun (WGS) entry which is preliminary data.</text>
</comment>
<evidence type="ECO:0000256" key="6">
    <source>
        <dbReference type="ARBA" id="ARBA00023033"/>
    </source>
</evidence>
<proteinExistence type="inferred from homology"/>
<evidence type="ECO:0000256" key="7">
    <source>
        <dbReference type="SAM" id="Phobius"/>
    </source>
</evidence>
<keyword evidence="7" id="KW-0472">Membrane</keyword>
<dbReference type="InterPro" id="IPR050121">
    <property type="entry name" value="Cytochrome_P450_monoxygenase"/>
</dbReference>
<evidence type="ECO:0000256" key="3">
    <source>
        <dbReference type="ARBA" id="ARBA00022723"/>
    </source>
</evidence>
<sequence>MYGSIRLYVHLLKESLANYTFQIEEFTSMVFACLYTAHRQPIPLSEYCNHFRYNVMSFLTFVKSMGFTKGDSTEVVRNFLGNFSTSMDILGIMFYIFWFMKPTNVLTHLRRPRMAIKDPKPNNGCSHGDSRIIIGAGSETIANASTFVFTHLALYPEYAHHYSCMRPVPILDSVIQESMRLWPSIYFGSPRVTPHEGSNFVRLEEFIPERWTTNPELIINKNACDPFRTGPYGRTSKGLALIELHSFIARTINEFDLVLPHGFSASEYSGAVKGNFTAGSERQMFHFVKLFT</sequence>
<dbReference type="InterPro" id="IPR036396">
    <property type="entry name" value="Cyt_P450_sf"/>
</dbReference>
<evidence type="ECO:0000256" key="5">
    <source>
        <dbReference type="ARBA" id="ARBA00023004"/>
    </source>
</evidence>
<keyword evidence="7" id="KW-1133">Transmembrane helix</keyword>
<comment type="cofactor">
    <cofactor evidence="1">
        <name>heme</name>
        <dbReference type="ChEBI" id="CHEBI:30413"/>
    </cofactor>
</comment>
<comment type="similarity">
    <text evidence="2">Belongs to the cytochrome P450 family.</text>
</comment>
<name>A0A1Y1ZFY4_9PLEO</name>
<keyword evidence="5" id="KW-0408">Iron</keyword>
<keyword evidence="3" id="KW-0479">Metal-binding</keyword>
<evidence type="ECO:0000256" key="4">
    <source>
        <dbReference type="ARBA" id="ARBA00023002"/>
    </source>
</evidence>
<dbReference type="GO" id="GO:0016705">
    <property type="term" value="F:oxidoreductase activity, acting on paired donors, with incorporation or reduction of molecular oxygen"/>
    <property type="evidence" value="ECO:0007669"/>
    <property type="project" value="InterPro"/>
</dbReference>
<gene>
    <name evidence="8" type="ORF">BCR34DRAFT_625920</name>
</gene>
<evidence type="ECO:0000256" key="2">
    <source>
        <dbReference type="ARBA" id="ARBA00010617"/>
    </source>
</evidence>
<accession>A0A1Y1ZFY4</accession>
<evidence type="ECO:0000313" key="9">
    <source>
        <dbReference type="Proteomes" id="UP000193144"/>
    </source>
</evidence>
<dbReference type="GO" id="GO:0020037">
    <property type="term" value="F:heme binding"/>
    <property type="evidence" value="ECO:0007669"/>
    <property type="project" value="InterPro"/>
</dbReference>
<reference evidence="8 9" key="1">
    <citation type="submission" date="2016-07" db="EMBL/GenBank/DDBJ databases">
        <title>Pervasive Adenine N6-methylation of Active Genes in Fungi.</title>
        <authorList>
            <consortium name="DOE Joint Genome Institute"/>
            <person name="Mondo S.J."/>
            <person name="Dannebaum R.O."/>
            <person name="Kuo R.C."/>
            <person name="Labutti K."/>
            <person name="Haridas S."/>
            <person name="Kuo A."/>
            <person name="Salamov A."/>
            <person name="Ahrendt S.R."/>
            <person name="Lipzen A."/>
            <person name="Sullivan W."/>
            <person name="Andreopoulos W.B."/>
            <person name="Clum A."/>
            <person name="Lindquist E."/>
            <person name="Daum C."/>
            <person name="Ramamoorthy G.K."/>
            <person name="Gryganskyi A."/>
            <person name="Culley D."/>
            <person name="Magnuson J.K."/>
            <person name="James T.Y."/>
            <person name="O'Malley M.A."/>
            <person name="Stajich J.E."/>
            <person name="Spatafora J.W."/>
            <person name="Visel A."/>
            <person name="Grigoriev I.V."/>
        </authorList>
    </citation>
    <scope>NUCLEOTIDE SEQUENCE [LARGE SCALE GENOMIC DNA]</scope>
    <source>
        <strain evidence="8 9">CBS 115471</strain>
    </source>
</reference>
<dbReference type="STRING" id="1231657.A0A1Y1ZFY4"/>
<dbReference type="GO" id="GO:0005506">
    <property type="term" value="F:iron ion binding"/>
    <property type="evidence" value="ECO:0007669"/>
    <property type="project" value="InterPro"/>
</dbReference>